<feature type="compositionally biased region" description="Gly residues" evidence="1">
    <location>
        <begin position="232"/>
        <end position="242"/>
    </location>
</feature>
<organism evidence="2 3">
    <name type="scientific">Angustibacter aerolatus</name>
    <dbReference type="NCBI Taxonomy" id="1162965"/>
    <lineage>
        <taxon>Bacteria</taxon>
        <taxon>Bacillati</taxon>
        <taxon>Actinomycetota</taxon>
        <taxon>Actinomycetes</taxon>
        <taxon>Kineosporiales</taxon>
        <taxon>Kineosporiaceae</taxon>
    </lineage>
</organism>
<comment type="caution">
    <text evidence="2">The sequence shown here is derived from an EMBL/GenBank/DDBJ whole genome shotgun (WGS) entry which is preliminary data.</text>
</comment>
<reference evidence="3" key="1">
    <citation type="journal article" date="2019" name="Int. J. Syst. Evol. Microbiol.">
        <title>The Global Catalogue of Microorganisms (GCM) 10K type strain sequencing project: providing services to taxonomists for standard genome sequencing and annotation.</title>
        <authorList>
            <consortium name="The Broad Institute Genomics Platform"/>
            <consortium name="The Broad Institute Genome Sequencing Center for Infectious Disease"/>
            <person name="Wu L."/>
            <person name="Ma J."/>
        </authorList>
    </citation>
    <scope>NUCLEOTIDE SEQUENCE [LARGE SCALE GENOMIC DNA]</scope>
    <source>
        <strain evidence="3">NBRC 108730</strain>
    </source>
</reference>
<proteinExistence type="predicted"/>
<evidence type="ECO:0000256" key="1">
    <source>
        <dbReference type="SAM" id="MobiDB-lite"/>
    </source>
</evidence>
<feature type="region of interest" description="Disordered" evidence="1">
    <location>
        <begin position="139"/>
        <end position="242"/>
    </location>
</feature>
<name>A0ABQ6JR83_9ACTN</name>
<dbReference type="Proteomes" id="UP001157017">
    <property type="component" value="Unassembled WGS sequence"/>
</dbReference>
<protein>
    <submittedName>
        <fullName evidence="2">Uncharacterized protein</fullName>
    </submittedName>
</protein>
<sequence length="242" mass="24848">MGDVTATTTGPAGATGPGSDMAPVAPGALVDALRAAGVQRGDPVALAVAAPVGAGLWAAARAWTVAGDDLAATVAVLAEVEDALRPRWVWWSARQTATSLVLHGLRPATCWDVAAVHRLLHGGSDDAPPLAWAVARGLDPAGAPQTGQARPAGAVRRSRSRRHHPRCCGSVAPAGRHPRLPARRVGRGRVGRRRRAAGVLGRRGGRRPGRAGADSRARARRCPSPDGHGARRVGGGPALRRA</sequence>
<feature type="compositionally biased region" description="Basic residues" evidence="1">
    <location>
        <begin position="156"/>
        <end position="166"/>
    </location>
</feature>
<feature type="compositionally biased region" description="Basic residues" evidence="1">
    <location>
        <begin position="176"/>
        <end position="196"/>
    </location>
</feature>
<feature type="region of interest" description="Disordered" evidence="1">
    <location>
        <begin position="1"/>
        <end position="21"/>
    </location>
</feature>
<feature type="compositionally biased region" description="Low complexity" evidence="1">
    <location>
        <begin position="1"/>
        <end position="18"/>
    </location>
</feature>
<evidence type="ECO:0000313" key="3">
    <source>
        <dbReference type="Proteomes" id="UP001157017"/>
    </source>
</evidence>
<accession>A0ABQ6JR83</accession>
<evidence type="ECO:0000313" key="2">
    <source>
        <dbReference type="EMBL" id="GMA89200.1"/>
    </source>
</evidence>
<gene>
    <name evidence="2" type="ORF">GCM10025868_44500</name>
</gene>
<keyword evidence="3" id="KW-1185">Reference proteome</keyword>
<dbReference type="EMBL" id="BSUZ01000001">
    <property type="protein sequence ID" value="GMA89200.1"/>
    <property type="molecule type" value="Genomic_DNA"/>
</dbReference>